<proteinExistence type="predicted"/>
<feature type="region of interest" description="Disordered" evidence="1">
    <location>
        <begin position="886"/>
        <end position="973"/>
    </location>
</feature>
<keyword evidence="2" id="KW-1133">Transmembrane helix</keyword>
<dbReference type="InterPro" id="IPR036465">
    <property type="entry name" value="vWFA_dom_sf"/>
</dbReference>
<sequence length="973" mass="105090">MGVQFNHPWLLLLLLPLAALMLYAFKSDYRLSGARKIGAATVRSAVILLLVLAISGLQSYTVLEQKKVVYVVDRSASMPEAGPAEDWVQKSAASKKEADAVGVVSSTLQGSYEQKLLNLLPDPFRLNAAGKPEFTNLESGLMLAGNLLGGSGDSRIVLISDGKENVGSMLAAGRMLKDRGIPVDVLPSPSRQLQDVSVEEVTVPSKLYQAESFSIEVLVRSTYKGRGELRLYEDSREIGRETVDIRAGENRFAVKAFAKQTGLHRYRAEMFMDGDGQSANNAGYAFTRVDGPPKVLIVEGKKGTSGNIAAALQSGLVKYDILPSPALLPTELAKYAAYDSIIFNDVSGDQVGERRMEMIEQAVKSYGIGFMMVGGEDSFGMGGYFKTPIERALPVSMELEGKRQIPSLGLILVIDRSGSMSGYKMEMAKEAAVRTVEMLRSKDTVGVLAFDTNNWWVVPPMTLNDKKQEVIDEIQSIQSDGGTDIYPAAASAVEEMLKIQAQRKHIILMTDGQSAGNGGYGPLMDQMNDAKITMSTVAVGSDADVNLLQTLADGAKGRFYMAFDETTIPAIFSREAAMISKSYIVDKPFVPALQDPGDWRTLFEDGVPQIYGYVATTAKPAAQTVLTSPEPDPLLARWQYGSGRTVAWTSDMMGKWSKDWVSWPAFSNVLTQMVKWTFPQFAASPYDVKTQVEGNKVRFEVSSASGTGPEQLRAVVTGDELEPVATELVQESPGTYSGEMTVEQPGSFLLSLEDGSGQNVAMPTGLIVPYSPEYRIETGDAERELQRLADMTGGRVLSWDRPEELFAAPPRPSRQLHDLRYALLAAALMLWVADVAVRRLALPWGRIGASLAAALRRRPQPAGGAEAPDAGLGRLAARKQRAAAFYGGGERPAPPPEPAQPQARAGQREAGAERPASEARPAAQSQSGARGREGARPPAAGPGQPAAAEAKPPQDERSAAMDRLLAARKRNSR</sequence>
<dbReference type="CDD" id="cd00198">
    <property type="entry name" value="vWFA"/>
    <property type="match status" value="1"/>
</dbReference>
<dbReference type="Gene3D" id="3.40.50.410">
    <property type="entry name" value="von Willebrand factor, type A domain"/>
    <property type="match status" value="2"/>
</dbReference>
<keyword evidence="2" id="KW-0812">Transmembrane</keyword>
<dbReference type="Pfam" id="PF00092">
    <property type="entry name" value="VWA"/>
    <property type="match status" value="1"/>
</dbReference>
<dbReference type="SUPFAM" id="SSF53300">
    <property type="entry name" value="vWA-like"/>
    <property type="match status" value="2"/>
</dbReference>
<evidence type="ECO:0000313" key="4">
    <source>
        <dbReference type="EMBL" id="GIO69792.1"/>
    </source>
</evidence>
<keyword evidence="5" id="KW-1185">Reference proteome</keyword>
<dbReference type="Pfam" id="PF07090">
    <property type="entry name" value="GATase1_like"/>
    <property type="match status" value="1"/>
</dbReference>
<reference evidence="4 5" key="1">
    <citation type="submission" date="2021-03" db="EMBL/GenBank/DDBJ databases">
        <title>Antimicrobial resistance genes in bacteria isolated from Japanese honey, and their potential for conferring macrolide and lincosamide resistance in the American foulbrood pathogen Paenibacillus larvae.</title>
        <authorList>
            <person name="Okamoto M."/>
            <person name="Kumagai M."/>
            <person name="Kanamori H."/>
            <person name="Takamatsu D."/>
        </authorList>
    </citation>
    <scope>NUCLEOTIDE SEQUENCE [LARGE SCALE GENOMIC DNA]</scope>
    <source>
        <strain evidence="4 5">J21TS3</strain>
    </source>
</reference>
<dbReference type="Gene3D" id="3.40.50.880">
    <property type="match status" value="1"/>
</dbReference>
<gene>
    <name evidence="4" type="ORF">J21TS3_46130</name>
</gene>
<feature type="compositionally biased region" description="Low complexity" evidence="1">
    <location>
        <begin position="936"/>
        <end position="951"/>
    </location>
</feature>
<accession>A0ABQ4M2N1</accession>
<evidence type="ECO:0000256" key="1">
    <source>
        <dbReference type="SAM" id="MobiDB-lite"/>
    </source>
</evidence>
<organism evidence="4 5">
    <name type="scientific">Paenibacillus cookii</name>
    <dbReference type="NCBI Taxonomy" id="157839"/>
    <lineage>
        <taxon>Bacteria</taxon>
        <taxon>Bacillati</taxon>
        <taxon>Bacillota</taxon>
        <taxon>Bacilli</taxon>
        <taxon>Bacillales</taxon>
        <taxon>Paenibacillaceae</taxon>
        <taxon>Paenibacillus</taxon>
    </lineage>
</organism>
<protein>
    <submittedName>
        <fullName evidence="4">VWA domain-containing protein</fullName>
    </submittedName>
</protein>
<feature type="compositionally biased region" description="Low complexity" evidence="1">
    <location>
        <begin position="918"/>
        <end position="929"/>
    </location>
</feature>
<feature type="transmembrane region" description="Helical" evidence="2">
    <location>
        <begin position="37"/>
        <end position="57"/>
    </location>
</feature>
<dbReference type="InterPro" id="IPR029062">
    <property type="entry name" value="Class_I_gatase-like"/>
</dbReference>
<feature type="transmembrane region" description="Helical" evidence="2">
    <location>
        <begin position="6"/>
        <end position="25"/>
    </location>
</feature>
<dbReference type="PANTHER" id="PTHR37947">
    <property type="entry name" value="BLL2462 PROTEIN"/>
    <property type="match status" value="1"/>
</dbReference>
<dbReference type="EMBL" id="BORW01000037">
    <property type="protein sequence ID" value="GIO69792.1"/>
    <property type="molecule type" value="Genomic_DNA"/>
</dbReference>
<evidence type="ECO:0000259" key="3">
    <source>
        <dbReference type="PROSITE" id="PS50234"/>
    </source>
</evidence>
<evidence type="ECO:0000256" key="2">
    <source>
        <dbReference type="SAM" id="Phobius"/>
    </source>
</evidence>
<dbReference type="PROSITE" id="PS50234">
    <property type="entry name" value="VWFA"/>
    <property type="match status" value="1"/>
</dbReference>
<dbReference type="SMART" id="SM00327">
    <property type="entry name" value="VWA"/>
    <property type="match status" value="1"/>
</dbReference>
<feature type="compositionally biased region" description="Basic and acidic residues" evidence="1">
    <location>
        <begin position="906"/>
        <end position="917"/>
    </location>
</feature>
<dbReference type="SUPFAM" id="SSF52317">
    <property type="entry name" value="Class I glutamine amidotransferase-like"/>
    <property type="match status" value="1"/>
</dbReference>
<evidence type="ECO:0000313" key="5">
    <source>
        <dbReference type="Proteomes" id="UP000680638"/>
    </source>
</evidence>
<dbReference type="InterPro" id="IPR010768">
    <property type="entry name" value="GATase1-like"/>
</dbReference>
<name>A0ABQ4M2N1_9BACL</name>
<feature type="domain" description="VWFA" evidence="3">
    <location>
        <begin position="409"/>
        <end position="575"/>
    </location>
</feature>
<dbReference type="PANTHER" id="PTHR37947:SF2">
    <property type="entry name" value="VON WILLEBRAND FACTOR TYPE A"/>
    <property type="match status" value="1"/>
</dbReference>
<dbReference type="RefSeq" id="WP_212952295.1">
    <property type="nucleotide sequence ID" value="NZ_BORW01000037.1"/>
</dbReference>
<dbReference type="InterPro" id="IPR002035">
    <property type="entry name" value="VWF_A"/>
</dbReference>
<comment type="caution">
    <text evidence="4">The sequence shown here is derived from an EMBL/GenBank/DDBJ whole genome shotgun (WGS) entry which is preliminary data.</text>
</comment>
<dbReference type="Proteomes" id="UP000680638">
    <property type="component" value="Unassembled WGS sequence"/>
</dbReference>
<keyword evidence="2" id="KW-0472">Membrane</keyword>